<dbReference type="Gene3D" id="3.90.1590.10">
    <property type="entry name" value="glutathione-dependent formaldehyde- activating enzyme (gfa)"/>
    <property type="match status" value="1"/>
</dbReference>
<organism evidence="1 2">
    <name type="scientific">Algimonas ampicilliniresistens</name>
    <dbReference type="NCBI Taxonomy" id="1298735"/>
    <lineage>
        <taxon>Bacteria</taxon>
        <taxon>Pseudomonadati</taxon>
        <taxon>Pseudomonadota</taxon>
        <taxon>Alphaproteobacteria</taxon>
        <taxon>Maricaulales</taxon>
        <taxon>Robiginitomaculaceae</taxon>
        <taxon>Algimonas</taxon>
    </lineage>
</organism>
<gene>
    <name evidence="1" type="ORF">GCM10007853_04630</name>
</gene>
<sequence>MGVGFHDGLTVTHGAALKWYDSSDWARRGFCGECGTSLFYNLKGTDFYSASSSCLDMPSGMALSHEYFIDEKPDFYDLAGEQPRLTGAEAFALFQKDDDQKDNKND</sequence>
<evidence type="ECO:0008006" key="3">
    <source>
        <dbReference type="Google" id="ProtNLM"/>
    </source>
</evidence>
<dbReference type="Proteomes" id="UP001161391">
    <property type="component" value="Unassembled WGS sequence"/>
</dbReference>
<dbReference type="InterPro" id="IPR011057">
    <property type="entry name" value="Mss4-like_sf"/>
</dbReference>
<reference evidence="1" key="2">
    <citation type="submission" date="2023-01" db="EMBL/GenBank/DDBJ databases">
        <title>Draft genome sequence of Algimonas ampicilliniresistens strain NBRC 108219.</title>
        <authorList>
            <person name="Sun Q."/>
            <person name="Mori K."/>
        </authorList>
    </citation>
    <scope>NUCLEOTIDE SEQUENCE</scope>
    <source>
        <strain evidence="1">NBRC 108219</strain>
    </source>
</reference>
<dbReference type="EMBL" id="BSNK01000001">
    <property type="protein sequence ID" value="GLQ22589.1"/>
    <property type="molecule type" value="Genomic_DNA"/>
</dbReference>
<comment type="caution">
    <text evidence="1">The sequence shown here is derived from an EMBL/GenBank/DDBJ whole genome shotgun (WGS) entry which is preliminary data.</text>
</comment>
<evidence type="ECO:0000313" key="2">
    <source>
        <dbReference type="Proteomes" id="UP001161391"/>
    </source>
</evidence>
<name>A0ABQ5V787_9PROT</name>
<proteinExistence type="predicted"/>
<evidence type="ECO:0000313" key="1">
    <source>
        <dbReference type="EMBL" id="GLQ22589.1"/>
    </source>
</evidence>
<protein>
    <recommendedName>
        <fullName evidence="3">Glutathione-dependent formaldehyde-activating enzyme</fullName>
    </recommendedName>
</protein>
<reference evidence="1" key="1">
    <citation type="journal article" date="2014" name="Int. J. Syst. Evol. Microbiol.">
        <title>Complete genome of a new Firmicutes species belonging to the dominant human colonic microbiota ('Ruminococcus bicirculans') reveals two chromosomes and a selective capacity to utilize plant glucans.</title>
        <authorList>
            <consortium name="NISC Comparative Sequencing Program"/>
            <person name="Wegmann U."/>
            <person name="Louis P."/>
            <person name="Goesmann A."/>
            <person name="Henrissat B."/>
            <person name="Duncan S.H."/>
            <person name="Flint H.J."/>
        </authorList>
    </citation>
    <scope>NUCLEOTIDE SEQUENCE</scope>
    <source>
        <strain evidence="1">NBRC 108219</strain>
    </source>
</reference>
<keyword evidence="2" id="KW-1185">Reference proteome</keyword>
<accession>A0ABQ5V787</accession>
<dbReference type="SUPFAM" id="SSF51316">
    <property type="entry name" value="Mss4-like"/>
    <property type="match status" value="1"/>
</dbReference>